<protein>
    <submittedName>
        <fullName evidence="2">Uncharacterized protein</fullName>
    </submittedName>
</protein>
<proteinExistence type="predicted"/>
<dbReference type="EMBL" id="BKCJ010000702">
    <property type="protein sequence ID" value="GEU35532.1"/>
    <property type="molecule type" value="Genomic_DNA"/>
</dbReference>
<feature type="non-terminal residue" evidence="2">
    <location>
        <position position="1"/>
    </location>
</feature>
<sequence length="309" mass="35294">EDPEEDLEDDQADYPADGGDGDDEPFDDDDDDDTDDEDPEEEPFEEDDEEEEEHPAPADSSAVPIVDHVLSTGDIEALEVDEPTHAPVHQKTWISKTNKAGKPLLTFDELMSTPTDFLAYVLSLKIENLTQEHLVGPTFNLLKGTCRSQVELKYNFEECYKAVIDLLDWTNPKGHKYPFDLSKPLPLIENQGCQVVPDNYFFNNDLEYLKGGSLSRKYTTSTTKTKAAKYDTIEGIEDMVPSLWNTVKYDYGYLEEIVVQREDQQLYKFKKGDFPRLNMCDIKDLMLLLVKKKLSNLEKDIIYDLNVAL</sequence>
<feature type="region of interest" description="Disordered" evidence="1">
    <location>
        <begin position="1"/>
        <end position="64"/>
    </location>
</feature>
<feature type="compositionally biased region" description="Acidic residues" evidence="1">
    <location>
        <begin position="19"/>
        <end position="53"/>
    </location>
</feature>
<accession>A0A6L2JFU1</accession>
<feature type="compositionally biased region" description="Acidic residues" evidence="1">
    <location>
        <begin position="1"/>
        <end position="12"/>
    </location>
</feature>
<reference evidence="2" key="1">
    <citation type="journal article" date="2019" name="Sci. Rep.">
        <title>Draft genome of Tanacetum cinerariifolium, the natural source of mosquito coil.</title>
        <authorList>
            <person name="Yamashiro T."/>
            <person name="Shiraishi A."/>
            <person name="Satake H."/>
            <person name="Nakayama K."/>
        </authorList>
    </citation>
    <scope>NUCLEOTIDE SEQUENCE</scope>
</reference>
<evidence type="ECO:0000313" key="2">
    <source>
        <dbReference type="EMBL" id="GEU35532.1"/>
    </source>
</evidence>
<dbReference type="AlphaFoldDB" id="A0A6L2JFU1"/>
<name>A0A6L2JFU1_TANCI</name>
<comment type="caution">
    <text evidence="2">The sequence shown here is derived from an EMBL/GenBank/DDBJ whole genome shotgun (WGS) entry which is preliminary data.</text>
</comment>
<gene>
    <name evidence="2" type="ORF">Tci_007510</name>
</gene>
<evidence type="ECO:0000256" key="1">
    <source>
        <dbReference type="SAM" id="MobiDB-lite"/>
    </source>
</evidence>
<organism evidence="2">
    <name type="scientific">Tanacetum cinerariifolium</name>
    <name type="common">Dalmatian daisy</name>
    <name type="synonym">Chrysanthemum cinerariifolium</name>
    <dbReference type="NCBI Taxonomy" id="118510"/>
    <lineage>
        <taxon>Eukaryota</taxon>
        <taxon>Viridiplantae</taxon>
        <taxon>Streptophyta</taxon>
        <taxon>Embryophyta</taxon>
        <taxon>Tracheophyta</taxon>
        <taxon>Spermatophyta</taxon>
        <taxon>Magnoliopsida</taxon>
        <taxon>eudicotyledons</taxon>
        <taxon>Gunneridae</taxon>
        <taxon>Pentapetalae</taxon>
        <taxon>asterids</taxon>
        <taxon>campanulids</taxon>
        <taxon>Asterales</taxon>
        <taxon>Asteraceae</taxon>
        <taxon>Asteroideae</taxon>
        <taxon>Anthemideae</taxon>
        <taxon>Anthemidinae</taxon>
        <taxon>Tanacetum</taxon>
    </lineage>
</organism>